<dbReference type="RefSeq" id="WP_184194256.1">
    <property type="nucleotide sequence ID" value="NZ_JACHGW010000002.1"/>
</dbReference>
<evidence type="ECO:0000313" key="1">
    <source>
        <dbReference type="EMBL" id="MBB6050049.1"/>
    </source>
</evidence>
<organism evidence="1 2">
    <name type="scientific">Armatimonas rosea</name>
    <dbReference type="NCBI Taxonomy" id="685828"/>
    <lineage>
        <taxon>Bacteria</taxon>
        <taxon>Bacillati</taxon>
        <taxon>Armatimonadota</taxon>
        <taxon>Armatimonadia</taxon>
        <taxon>Armatimonadales</taxon>
        <taxon>Armatimonadaceae</taxon>
        <taxon>Armatimonas</taxon>
    </lineage>
</organism>
<dbReference type="AlphaFoldDB" id="A0A7W9SPY6"/>
<keyword evidence="2" id="KW-1185">Reference proteome</keyword>
<name>A0A7W9SPY6_ARMRO</name>
<sequence length="339" mass="38366">MSYEIVGLVPTVVPGQSDSQAFGIETAGSLDGFNMRYGDDDNIILGKIQLDSNVCLPSQLKYGLKTVDQLHELMLKPRDSIADALKKKNPTLKPCDIMSSERPIIMCSFDRQQRESLLSVDERHVQAFAHTNIVNMSAPSPFRSLIEDSMVDELLAHPSPQDASGIYWDQILKFPDLPDYVKDIIQYRKKFDTEFTLLGGQDSLSESTGNALKNVVYIRYINDVDYYIHFEIDEKIIEDYHYALIREPILLEVILNSPNFRRALVSELPDGNLNAEFHESVSTMKFKVRENNFNILYQPRKAEDVTIASPAPKHCVKCSGSGFELYNGVLVPWIYDCGA</sequence>
<gene>
    <name evidence="1" type="ORF">HNQ39_001840</name>
</gene>
<protein>
    <submittedName>
        <fullName evidence="1">Uncharacterized protein</fullName>
    </submittedName>
</protein>
<dbReference type="Proteomes" id="UP000520814">
    <property type="component" value="Unassembled WGS sequence"/>
</dbReference>
<proteinExistence type="predicted"/>
<reference evidence="1 2" key="1">
    <citation type="submission" date="2020-08" db="EMBL/GenBank/DDBJ databases">
        <title>Genomic Encyclopedia of Type Strains, Phase IV (KMG-IV): sequencing the most valuable type-strain genomes for metagenomic binning, comparative biology and taxonomic classification.</title>
        <authorList>
            <person name="Goeker M."/>
        </authorList>
    </citation>
    <scope>NUCLEOTIDE SEQUENCE [LARGE SCALE GENOMIC DNA]</scope>
    <source>
        <strain evidence="1 2">DSM 23562</strain>
    </source>
</reference>
<accession>A0A7W9SPY6</accession>
<comment type="caution">
    <text evidence="1">The sequence shown here is derived from an EMBL/GenBank/DDBJ whole genome shotgun (WGS) entry which is preliminary data.</text>
</comment>
<dbReference type="EMBL" id="JACHGW010000002">
    <property type="protein sequence ID" value="MBB6050049.1"/>
    <property type="molecule type" value="Genomic_DNA"/>
</dbReference>
<evidence type="ECO:0000313" key="2">
    <source>
        <dbReference type="Proteomes" id="UP000520814"/>
    </source>
</evidence>